<sequence length="227" mass="27229">MTISRKGDMLWHHLLRFLMIQEVDWLITKRKSSAHLKERAYHKEKDLSSSQRESLSQRERAQLISKRELITKRKSSAHLKERAYHKEKELSSSQRESLSPRERAQLISKRELITKRKSSAHLKERAYHKEKDHILEERLITKERAHNRKLIHTKEIITKIWSRERAFSKEIIPGYHLEKRAHCPLRKKGLQRAYQNEKAYSKVLIIKAKSSLQRDYLKEKKKARSLL</sequence>
<dbReference type="HOGENOM" id="CLU_1220887_0_0_1"/>
<evidence type="ECO:0000313" key="2">
    <source>
        <dbReference type="EMBL" id="ESO92675.1"/>
    </source>
</evidence>
<evidence type="ECO:0000313" key="3">
    <source>
        <dbReference type="Proteomes" id="UP000030746"/>
    </source>
</evidence>
<dbReference type="GeneID" id="20243327"/>
<dbReference type="CTD" id="20243327"/>
<feature type="compositionally biased region" description="Basic and acidic residues" evidence="1">
    <location>
        <begin position="78"/>
        <end position="90"/>
    </location>
</feature>
<dbReference type="Proteomes" id="UP000030746">
    <property type="component" value="Unassembled WGS sequence"/>
</dbReference>
<accession>V4AC43</accession>
<gene>
    <name evidence="2" type="ORF">LOTGIDRAFT_175679</name>
</gene>
<organism evidence="2 3">
    <name type="scientific">Lottia gigantea</name>
    <name type="common">Giant owl limpet</name>
    <dbReference type="NCBI Taxonomy" id="225164"/>
    <lineage>
        <taxon>Eukaryota</taxon>
        <taxon>Metazoa</taxon>
        <taxon>Spiralia</taxon>
        <taxon>Lophotrochozoa</taxon>
        <taxon>Mollusca</taxon>
        <taxon>Gastropoda</taxon>
        <taxon>Patellogastropoda</taxon>
        <taxon>Lottioidea</taxon>
        <taxon>Lottiidae</taxon>
        <taxon>Lottia</taxon>
    </lineage>
</organism>
<proteinExistence type="predicted"/>
<dbReference type="AlphaFoldDB" id="V4AC43"/>
<dbReference type="EMBL" id="KB202047">
    <property type="protein sequence ID" value="ESO92675.1"/>
    <property type="molecule type" value="Genomic_DNA"/>
</dbReference>
<evidence type="ECO:0000256" key="1">
    <source>
        <dbReference type="SAM" id="MobiDB-lite"/>
    </source>
</evidence>
<protein>
    <submittedName>
        <fullName evidence="2">Uncharacterized protein</fullName>
    </submittedName>
</protein>
<dbReference type="KEGG" id="lgi:LOTGIDRAFT_175679"/>
<keyword evidence="3" id="KW-1185">Reference proteome</keyword>
<feature type="region of interest" description="Disordered" evidence="1">
    <location>
        <begin position="75"/>
        <end position="102"/>
    </location>
</feature>
<reference evidence="2 3" key="1">
    <citation type="journal article" date="2013" name="Nature">
        <title>Insights into bilaterian evolution from three spiralian genomes.</title>
        <authorList>
            <person name="Simakov O."/>
            <person name="Marletaz F."/>
            <person name="Cho S.J."/>
            <person name="Edsinger-Gonzales E."/>
            <person name="Havlak P."/>
            <person name="Hellsten U."/>
            <person name="Kuo D.H."/>
            <person name="Larsson T."/>
            <person name="Lv J."/>
            <person name="Arendt D."/>
            <person name="Savage R."/>
            <person name="Osoegawa K."/>
            <person name="de Jong P."/>
            <person name="Grimwood J."/>
            <person name="Chapman J.A."/>
            <person name="Shapiro H."/>
            <person name="Aerts A."/>
            <person name="Otillar R.P."/>
            <person name="Terry A.Y."/>
            <person name="Boore J.L."/>
            <person name="Grigoriev I.V."/>
            <person name="Lindberg D.R."/>
            <person name="Seaver E.C."/>
            <person name="Weisblat D.A."/>
            <person name="Putnam N.H."/>
            <person name="Rokhsar D.S."/>
        </authorList>
    </citation>
    <scope>NUCLEOTIDE SEQUENCE [LARGE SCALE GENOMIC DNA]</scope>
</reference>
<dbReference type="RefSeq" id="XP_009056634.1">
    <property type="nucleotide sequence ID" value="XM_009058386.1"/>
</dbReference>
<name>V4AC43_LOTGI</name>